<organism evidence="2 3">
    <name type="scientific">Hydrogenispora ethanolica</name>
    <dbReference type="NCBI Taxonomy" id="1082276"/>
    <lineage>
        <taxon>Bacteria</taxon>
        <taxon>Bacillati</taxon>
        <taxon>Bacillota</taxon>
        <taxon>Hydrogenispora</taxon>
    </lineage>
</organism>
<accession>A0A4R1QRF7</accession>
<dbReference type="Proteomes" id="UP000295008">
    <property type="component" value="Unassembled WGS sequence"/>
</dbReference>
<feature type="transmembrane region" description="Helical" evidence="1">
    <location>
        <begin position="180"/>
        <end position="200"/>
    </location>
</feature>
<keyword evidence="1" id="KW-0472">Membrane</keyword>
<evidence type="ECO:0000256" key="1">
    <source>
        <dbReference type="SAM" id="Phobius"/>
    </source>
</evidence>
<evidence type="ECO:0000313" key="3">
    <source>
        <dbReference type="Proteomes" id="UP000295008"/>
    </source>
</evidence>
<dbReference type="AlphaFoldDB" id="A0A4R1QRF7"/>
<keyword evidence="3" id="KW-1185">Reference proteome</keyword>
<dbReference type="RefSeq" id="WP_132017371.1">
    <property type="nucleotide sequence ID" value="NZ_SLUN01000050.1"/>
</dbReference>
<dbReference type="EMBL" id="SLUN01000050">
    <property type="protein sequence ID" value="TCL56449.1"/>
    <property type="molecule type" value="Genomic_DNA"/>
</dbReference>
<name>A0A4R1QRF7_HYDET</name>
<dbReference type="OrthoDB" id="1957809at2"/>
<comment type="caution">
    <text evidence="2">The sequence shown here is derived from an EMBL/GenBank/DDBJ whole genome shotgun (WGS) entry which is preliminary data.</text>
</comment>
<feature type="transmembrane region" description="Helical" evidence="1">
    <location>
        <begin position="32"/>
        <end position="51"/>
    </location>
</feature>
<feature type="transmembrane region" description="Helical" evidence="1">
    <location>
        <begin position="7"/>
        <end position="26"/>
    </location>
</feature>
<keyword evidence="1" id="KW-1133">Transmembrane helix</keyword>
<proteinExistence type="predicted"/>
<evidence type="ECO:0000313" key="2">
    <source>
        <dbReference type="EMBL" id="TCL56449.1"/>
    </source>
</evidence>
<sequence length="265" mass="30403">MKWKSSNVFYLFGIVLPLTVIAALGIKIAWPSVWGCAAIFVVTALLLKPLIRKVCFLPRPLVEYGELKRETLELPGDPDVEVYSSNALCQYDFVLRIAEFLSPFSFVDSPPKVVINPRLLQEKGKRFMQIAVMREIERYRRKHQATAILHLLLPLFALAIAALSVFAFKIPLSDYLGPFWVQFAMPFLFTVLLGLHLFLWNKSLSVRDYQLDLFLTSLFAVADVKQYIISVEKLEGGNENKKQGAFNHYYTSLRLKQLEKIKKSR</sequence>
<keyword evidence="1" id="KW-0812">Transmembrane</keyword>
<protein>
    <submittedName>
        <fullName evidence="2">Uncharacterized protein</fullName>
    </submittedName>
</protein>
<gene>
    <name evidence="2" type="ORF">EDC14_10502</name>
</gene>
<reference evidence="2 3" key="1">
    <citation type="submission" date="2019-03" db="EMBL/GenBank/DDBJ databases">
        <title>Genomic Encyclopedia of Type Strains, Phase IV (KMG-IV): sequencing the most valuable type-strain genomes for metagenomic binning, comparative biology and taxonomic classification.</title>
        <authorList>
            <person name="Goeker M."/>
        </authorList>
    </citation>
    <scope>NUCLEOTIDE SEQUENCE [LARGE SCALE GENOMIC DNA]</scope>
    <source>
        <strain evidence="2 3">LX-B</strain>
    </source>
</reference>
<feature type="transmembrane region" description="Helical" evidence="1">
    <location>
        <begin position="147"/>
        <end position="168"/>
    </location>
</feature>